<evidence type="ECO:0000313" key="5">
    <source>
        <dbReference type="EMBL" id="SHI22631.1"/>
    </source>
</evidence>
<dbReference type="RefSeq" id="WP_073082454.1">
    <property type="nucleotide sequence ID" value="NZ_FQXV01000018.1"/>
</dbReference>
<reference evidence="5 6" key="1">
    <citation type="submission" date="2016-11" db="EMBL/GenBank/DDBJ databases">
        <authorList>
            <person name="Jaros S."/>
            <person name="Januszkiewicz K."/>
            <person name="Wedrychowicz H."/>
        </authorList>
    </citation>
    <scope>NUCLEOTIDE SEQUENCE [LARGE SCALE GENOMIC DNA]</scope>
    <source>
        <strain evidence="5 6">DSM 10068</strain>
    </source>
</reference>
<comment type="function">
    <text evidence="2">With LigD forms a non-homologous end joining (NHEJ) DNA repair enzyme, which repairs dsDNA breaks with reduced fidelity. Binds linear dsDNA with 5'- and 3'- overhangs but not closed circular dsDNA nor ssDNA. Recruits and stimulates the ligase activity of LigD.</text>
</comment>
<dbReference type="PANTHER" id="PTHR41251">
    <property type="entry name" value="NON-HOMOLOGOUS END JOINING PROTEIN KU"/>
    <property type="match status" value="1"/>
</dbReference>
<dbReference type="AlphaFoldDB" id="A0A1M5ZEL8"/>
<dbReference type="InterPro" id="IPR006164">
    <property type="entry name" value="DNA_bd_Ku70/Ku80"/>
</dbReference>
<dbReference type="SMART" id="SM00559">
    <property type="entry name" value="Ku78"/>
    <property type="match status" value="1"/>
</dbReference>
<feature type="compositionally biased region" description="Basic residues" evidence="3">
    <location>
        <begin position="264"/>
        <end position="273"/>
    </location>
</feature>
<evidence type="ECO:0000256" key="3">
    <source>
        <dbReference type="SAM" id="MobiDB-lite"/>
    </source>
</evidence>
<dbReference type="InterPro" id="IPR016194">
    <property type="entry name" value="SPOC-like_C_dom_sf"/>
</dbReference>
<protein>
    <recommendedName>
        <fullName evidence="2">Non-homologous end joining protein Ku</fullName>
    </recommendedName>
</protein>
<keyword evidence="2" id="KW-0227">DNA damage</keyword>
<evidence type="ECO:0000313" key="6">
    <source>
        <dbReference type="Proteomes" id="UP000183995"/>
    </source>
</evidence>
<dbReference type="Pfam" id="PF02735">
    <property type="entry name" value="Ku"/>
    <property type="match status" value="1"/>
</dbReference>
<dbReference type="EMBL" id="FQXV01000018">
    <property type="protein sequence ID" value="SHI22631.1"/>
    <property type="molecule type" value="Genomic_DNA"/>
</dbReference>
<comment type="similarity">
    <text evidence="2">Belongs to the prokaryotic Ku family.</text>
</comment>
<proteinExistence type="inferred from homology"/>
<keyword evidence="2" id="KW-0233">DNA recombination</keyword>
<name>A0A1M5ZEL8_9FIRM</name>
<dbReference type="GO" id="GO:0003690">
    <property type="term" value="F:double-stranded DNA binding"/>
    <property type="evidence" value="ECO:0007669"/>
    <property type="project" value="UniProtKB-UniRule"/>
</dbReference>
<feature type="region of interest" description="Disordered" evidence="3">
    <location>
        <begin position="249"/>
        <end position="273"/>
    </location>
</feature>
<dbReference type="PANTHER" id="PTHR41251:SF1">
    <property type="entry name" value="NON-HOMOLOGOUS END JOINING PROTEIN KU"/>
    <property type="match status" value="1"/>
</dbReference>
<dbReference type="SUPFAM" id="SSF100939">
    <property type="entry name" value="SPOC domain-like"/>
    <property type="match status" value="1"/>
</dbReference>
<dbReference type="HAMAP" id="MF_01875">
    <property type="entry name" value="Prokaryotic_Ku"/>
    <property type="match status" value="1"/>
</dbReference>
<dbReference type="GO" id="GO:0006303">
    <property type="term" value="P:double-strand break repair via nonhomologous end joining"/>
    <property type="evidence" value="ECO:0007669"/>
    <property type="project" value="UniProtKB-UniRule"/>
</dbReference>
<evidence type="ECO:0000256" key="2">
    <source>
        <dbReference type="HAMAP-Rule" id="MF_01875"/>
    </source>
</evidence>
<accession>A0A1M5ZEL8</accession>
<keyword evidence="1 2" id="KW-0238">DNA-binding</keyword>
<dbReference type="Gene3D" id="2.40.290.10">
    <property type="match status" value="1"/>
</dbReference>
<evidence type="ECO:0000259" key="4">
    <source>
        <dbReference type="SMART" id="SM00559"/>
    </source>
</evidence>
<comment type="subunit">
    <text evidence="2">Homodimer. Interacts with LigD.</text>
</comment>
<feature type="compositionally biased region" description="Basic and acidic residues" evidence="3">
    <location>
        <begin position="252"/>
        <end position="263"/>
    </location>
</feature>
<feature type="domain" description="Ku" evidence="4">
    <location>
        <begin position="52"/>
        <end position="180"/>
    </location>
</feature>
<dbReference type="InterPro" id="IPR009187">
    <property type="entry name" value="Prok_Ku"/>
</dbReference>
<dbReference type="Proteomes" id="UP000183995">
    <property type="component" value="Unassembled WGS sequence"/>
</dbReference>
<dbReference type="GO" id="GO:0006310">
    <property type="term" value="P:DNA recombination"/>
    <property type="evidence" value="ECO:0007669"/>
    <property type="project" value="UniProtKB-KW"/>
</dbReference>
<sequence length="273" mass="30813">MPVAHRTVISFGLVAIPVSLYTATQDNDIHFNQLHKDDQGRVRYKKTCAHCGKELKSEDIIKGYEYDKDRYVVIADEEIEKIKTEKDKSIQILHFAQLNQISPVYYDKTYQAVPDTGGERAFELLRSALMKEQKIAIGKTVMGTKDTLMAIIPRENGVLISTMFYQDDIKELQKSYQIPEPTEQELKMAQVLIGSMDTPFDPAQYKDEYQGKLKELVESKISGKEIVAAKPEQAGNVINLMDALKASIDKQNAGKETPEDKPPAKRTSRKKGA</sequence>
<keyword evidence="2" id="KW-0234">DNA repair</keyword>
<dbReference type="NCBIfam" id="TIGR02772">
    <property type="entry name" value="Ku_bact"/>
    <property type="match status" value="1"/>
</dbReference>
<keyword evidence="6" id="KW-1185">Reference proteome</keyword>
<organism evidence="5 6">
    <name type="scientific">Sporobacter termitidis DSM 10068</name>
    <dbReference type="NCBI Taxonomy" id="1123282"/>
    <lineage>
        <taxon>Bacteria</taxon>
        <taxon>Bacillati</taxon>
        <taxon>Bacillota</taxon>
        <taxon>Clostridia</taxon>
        <taxon>Eubacteriales</taxon>
        <taxon>Oscillospiraceae</taxon>
        <taxon>Sporobacter</taxon>
    </lineage>
</organism>
<dbReference type="CDD" id="cd00789">
    <property type="entry name" value="KU_like"/>
    <property type="match status" value="1"/>
</dbReference>
<evidence type="ECO:0000256" key="1">
    <source>
        <dbReference type="ARBA" id="ARBA00023125"/>
    </source>
</evidence>
<dbReference type="OrthoDB" id="9795084at2"/>
<dbReference type="STRING" id="1123282.SAMN02745823_03613"/>
<dbReference type="PIRSF" id="PIRSF006493">
    <property type="entry name" value="Prok_Ku"/>
    <property type="match status" value="1"/>
</dbReference>
<gene>
    <name evidence="2" type="primary">ku</name>
    <name evidence="5" type="ORF">SAMN02745823_03613</name>
</gene>